<reference evidence="1 2" key="1">
    <citation type="submission" date="2021-06" db="EMBL/GenBank/DDBJ databases">
        <title>Caerostris extrusa draft genome.</title>
        <authorList>
            <person name="Kono N."/>
            <person name="Arakawa K."/>
        </authorList>
    </citation>
    <scope>NUCLEOTIDE SEQUENCE [LARGE SCALE GENOMIC DNA]</scope>
</reference>
<protein>
    <submittedName>
        <fullName evidence="1">Uncharacterized protein</fullName>
    </submittedName>
</protein>
<evidence type="ECO:0000313" key="1">
    <source>
        <dbReference type="EMBL" id="GIY34940.1"/>
    </source>
</evidence>
<evidence type="ECO:0000313" key="2">
    <source>
        <dbReference type="Proteomes" id="UP001054945"/>
    </source>
</evidence>
<sequence length="106" mass="12282">MPLPQHIDKHLLKIKKFPPPREPPSAQFQSIGVVLDYSVPSLHPTPHISLTLPPPACFLELLFLRLFRNFPEEGVRREGGRAFEVSLDWKTRLRYLLKSNLVQAFR</sequence>
<gene>
    <name evidence="1" type="ORF">CEXT_86891</name>
</gene>
<name>A0AAV4SR28_CAEEX</name>
<dbReference type="Proteomes" id="UP001054945">
    <property type="component" value="Unassembled WGS sequence"/>
</dbReference>
<comment type="caution">
    <text evidence="1">The sequence shown here is derived from an EMBL/GenBank/DDBJ whole genome shotgun (WGS) entry which is preliminary data.</text>
</comment>
<dbReference type="AlphaFoldDB" id="A0AAV4SR28"/>
<accession>A0AAV4SR28</accession>
<proteinExistence type="predicted"/>
<keyword evidence="2" id="KW-1185">Reference proteome</keyword>
<dbReference type="EMBL" id="BPLR01009835">
    <property type="protein sequence ID" value="GIY34940.1"/>
    <property type="molecule type" value="Genomic_DNA"/>
</dbReference>
<organism evidence="1 2">
    <name type="scientific">Caerostris extrusa</name>
    <name type="common">Bark spider</name>
    <name type="synonym">Caerostris bankana</name>
    <dbReference type="NCBI Taxonomy" id="172846"/>
    <lineage>
        <taxon>Eukaryota</taxon>
        <taxon>Metazoa</taxon>
        <taxon>Ecdysozoa</taxon>
        <taxon>Arthropoda</taxon>
        <taxon>Chelicerata</taxon>
        <taxon>Arachnida</taxon>
        <taxon>Araneae</taxon>
        <taxon>Araneomorphae</taxon>
        <taxon>Entelegynae</taxon>
        <taxon>Araneoidea</taxon>
        <taxon>Araneidae</taxon>
        <taxon>Caerostris</taxon>
    </lineage>
</organism>